<dbReference type="PANTHER" id="PTHR43246">
    <property type="entry name" value="PEPTIDYL-PROLYL CIS-TRANS ISOMERASE CYP38, CHLOROPLASTIC"/>
    <property type="match status" value="1"/>
</dbReference>
<proteinExistence type="inferred from homology"/>
<reference evidence="7" key="1">
    <citation type="submission" date="2016-09" db="EMBL/GenBank/DDBJ databases">
        <authorList>
            <person name="Varghese N."/>
            <person name="Submissions S."/>
        </authorList>
    </citation>
    <scope>NUCLEOTIDE SEQUENCE [LARGE SCALE GENOMIC DNA]</scope>
    <source>
        <strain evidence="7">TNe-862</strain>
    </source>
</reference>
<dbReference type="Gene3D" id="2.40.100.10">
    <property type="entry name" value="Cyclophilin-like"/>
    <property type="match status" value="1"/>
</dbReference>
<dbReference type="GO" id="GO:0003755">
    <property type="term" value="F:peptidyl-prolyl cis-trans isomerase activity"/>
    <property type="evidence" value="ECO:0007669"/>
    <property type="project" value="UniProtKB-UniRule"/>
</dbReference>
<dbReference type="PRINTS" id="PR00153">
    <property type="entry name" value="CSAPPISMRASE"/>
</dbReference>
<comment type="similarity">
    <text evidence="1 4">Belongs to the cyclophilin-type PPIase family.</text>
</comment>
<keyword evidence="3 4" id="KW-0413">Isomerase</keyword>
<evidence type="ECO:0000313" key="7">
    <source>
        <dbReference type="Proteomes" id="UP000198908"/>
    </source>
</evidence>
<feature type="domain" description="PPIase cyclophilin-type" evidence="5">
    <location>
        <begin position="40"/>
        <end position="191"/>
    </location>
</feature>
<gene>
    <name evidence="6" type="ORF">SAMN05421548_103157</name>
</gene>
<dbReference type="RefSeq" id="WP_091995771.1">
    <property type="nucleotide sequence ID" value="NZ_FMYQ01000003.1"/>
</dbReference>
<evidence type="ECO:0000256" key="4">
    <source>
        <dbReference type="RuleBase" id="RU363019"/>
    </source>
</evidence>
<organism evidence="6 7">
    <name type="scientific">Paraburkholderia lycopersici</name>
    <dbReference type="NCBI Taxonomy" id="416944"/>
    <lineage>
        <taxon>Bacteria</taxon>
        <taxon>Pseudomonadati</taxon>
        <taxon>Pseudomonadota</taxon>
        <taxon>Betaproteobacteria</taxon>
        <taxon>Burkholderiales</taxon>
        <taxon>Burkholderiaceae</taxon>
        <taxon>Paraburkholderia</taxon>
    </lineage>
</organism>
<keyword evidence="4" id="KW-0732">Signal</keyword>
<feature type="chain" id="PRO_5011332600" description="Peptidyl-prolyl cis-trans isomerase" evidence="4">
    <location>
        <begin position="22"/>
        <end position="194"/>
    </location>
</feature>
<dbReference type="EMBL" id="FMYQ01000003">
    <property type="protein sequence ID" value="SDB98286.1"/>
    <property type="molecule type" value="Genomic_DNA"/>
</dbReference>
<dbReference type="PROSITE" id="PS00170">
    <property type="entry name" value="CSA_PPIASE_1"/>
    <property type="match status" value="1"/>
</dbReference>
<dbReference type="Proteomes" id="UP000198908">
    <property type="component" value="Unassembled WGS sequence"/>
</dbReference>
<accession>A0A1G6HXS5</accession>
<keyword evidence="7" id="KW-1185">Reference proteome</keyword>
<dbReference type="InterPro" id="IPR002130">
    <property type="entry name" value="Cyclophilin-type_PPIase_dom"/>
</dbReference>
<feature type="signal peptide" evidence="4">
    <location>
        <begin position="1"/>
        <end position="21"/>
    </location>
</feature>
<name>A0A1G6HXS5_9BURK</name>
<evidence type="ECO:0000256" key="1">
    <source>
        <dbReference type="ARBA" id="ARBA00007365"/>
    </source>
</evidence>
<evidence type="ECO:0000256" key="2">
    <source>
        <dbReference type="ARBA" id="ARBA00023110"/>
    </source>
</evidence>
<dbReference type="InterPro" id="IPR044665">
    <property type="entry name" value="E_coli_cyclophilin_A-like"/>
</dbReference>
<dbReference type="Pfam" id="PF00160">
    <property type="entry name" value="Pro_isomerase"/>
    <property type="match status" value="1"/>
</dbReference>
<dbReference type="InterPro" id="IPR020892">
    <property type="entry name" value="Cyclophilin-type_PPIase_CS"/>
</dbReference>
<dbReference type="OrthoDB" id="9807797at2"/>
<comment type="function">
    <text evidence="4">PPIases accelerate the folding of proteins. It catalyzes the cis-trans isomerization of proline imidic peptide bonds in oligopeptides.</text>
</comment>
<dbReference type="CDD" id="cd01920">
    <property type="entry name" value="cyclophilin_EcCYP_like"/>
    <property type="match status" value="1"/>
</dbReference>
<evidence type="ECO:0000259" key="5">
    <source>
        <dbReference type="PROSITE" id="PS50072"/>
    </source>
</evidence>
<dbReference type="InterPro" id="IPR029000">
    <property type="entry name" value="Cyclophilin-like_dom_sf"/>
</dbReference>
<sequence>MKWLMLALGSAALIANAPAFAQNGQPAAAHPQVLFKTSEGDIRVELYPEKAPKTVDNFLQYVKAGQYNGTIFHRVIRGFMIQGGGYTQSFVEKPTRAPIALESRNGLKNLMGTIAMARTSDPNSATAQFFINTVDNAGLDYPNPDGNGYAVFGKVTQGMDVVKKIEAAPTTSRGPMADVPQKEIVIQSATLVGK</sequence>
<evidence type="ECO:0000256" key="3">
    <source>
        <dbReference type="ARBA" id="ARBA00023235"/>
    </source>
</evidence>
<dbReference type="PROSITE" id="PS50072">
    <property type="entry name" value="CSA_PPIASE_2"/>
    <property type="match status" value="1"/>
</dbReference>
<dbReference type="STRING" id="416944.SAMN05421548_103157"/>
<dbReference type="SUPFAM" id="SSF50891">
    <property type="entry name" value="Cyclophilin-like"/>
    <property type="match status" value="1"/>
</dbReference>
<comment type="catalytic activity">
    <reaction evidence="4">
        <text>[protein]-peptidylproline (omega=180) = [protein]-peptidylproline (omega=0)</text>
        <dbReference type="Rhea" id="RHEA:16237"/>
        <dbReference type="Rhea" id="RHEA-COMP:10747"/>
        <dbReference type="Rhea" id="RHEA-COMP:10748"/>
        <dbReference type="ChEBI" id="CHEBI:83833"/>
        <dbReference type="ChEBI" id="CHEBI:83834"/>
        <dbReference type="EC" id="5.2.1.8"/>
    </reaction>
</comment>
<keyword evidence="2 4" id="KW-0697">Rotamase</keyword>
<dbReference type="AlphaFoldDB" id="A0A1G6HXS5"/>
<protein>
    <recommendedName>
        <fullName evidence="4">Peptidyl-prolyl cis-trans isomerase</fullName>
        <shortName evidence="4">PPIase</shortName>
        <ecNumber evidence="4">5.2.1.8</ecNumber>
    </recommendedName>
</protein>
<dbReference type="GO" id="GO:0006457">
    <property type="term" value="P:protein folding"/>
    <property type="evidence" value="ECO:0007669"/>
    <property type="project" value="InterPro"/>
</dbReference>
<evidence type="ECO:0000313" key="6">
    <source>
        <dbReference type="EMBL" id="SDB98286.1"/>
    </source>
</evidence>
<dbReference type="EC" id="5.2.1.8" evidence="4"/>